<keyword evidence="2" id="KW-1133">Transmembrane helix</keyword>
<feature type="region of interest" description="Disordered" evidence="1">
    <location>
        <begin position="34"/>
        <end position="89"/>
    </location>
</feature>
<reference evidence="3" key="1">
    <citation type="journal article" date="2012" name="Proc. Natl. Acad. Sci. U.S.A.">
        <title>Antigenic diversity is generated by distinct evolutionary mechanisms in African trypanosome species.</title>
        <authorList>
            <person name="Jackson A.P."/>
            <person name="Berry A."/>
            <person name="Aslett M."/>
            <person name="Allison H.C."/>
            <person name="Burton P."/>
            <person name="Vavrova-Anderson J."/>
            <person name="Brown R."/>
            <person name="Browne H."/>
            <person name="Corton N."/>
            <person name="Hauser H."/>
            <person name="Gamble J."/>
            <person name="Gilderthorp R."/>
            <person name="Marcello L."/>
            <person name="McQuillan J."/>
            <person name="Otto T.D."/>
            <person name="Quail M.A."/>
            <person name="Sanders M.J."/>
            <person name="van Tonder A."/>
            <person name="Ginger M.L."/>
            <person name="Field M.C."/>
            <person name="Barry J.D."/>
            <person name="Hertz-Fowler C."/>
            <person name="Berriman M."/>
        </authorList>
    </citation>
    <scope>NUCLEOTIDE SEQUENCE</scope>
    <source>
        <strain evidence="3">Y486</strain>
    </source>
</reference>
<name>G0TVM2_TRYVY</name>
<sequence>MSVVRSVTSLGTACGCCAPLSMWHHPIISARRSTNSGAMHTNSRDDVDASSSADQSTSSRDEDDAVHTGKVVDGQNRTKAANMGNNEVDPVRWIQPSSIPVAETEAAIDERGQFIVSRVQWPTGDIAYTTPPAPDGKLAPRFGYNVVQVKKHVSWWKHYRQHPRISVAYINIQVLFLLGAAWLMAFLVDEYRRTVEQMRTPGAMVGEHRGRGPVGRDTQKIEFKKDEMSSLVGRAQDNWMDAREEAQYIGSKDYAMKKIPRPKEFSVDDLRKR</sequence>
<evidence type="ECO:0000256" key="1">
    <source>
        <dbReference type="SAM" id="MobiDB-lite"/>
    </source>
</evidence>
<keyword evidence="2" id="KW-0812">Transmembrane</keyword>
<gene>
    <name evidence="3" type="ORF">TVY486_0501960</name>
</gene>
<feature type="transmembrane region" description="Helical" evidence="2">
    <location>
        <begin position="167"/>
        <end position="188"/>
    </location>
</feature>
<dbReference type="PROSITE" id="PS51257">
    <property type="entry name" value="PROKAR_LIPOPROTEIN"/>
    <property type="match status" value="1"/>
</dbReference>
<dbReference type="EMBL" id="HE573021">
    <property type="protein sequence ID" value="CCC47988.1"/>
    <property type="molecule type" value="Genomic_DNA"/>
</dbReference>
<feature type="compositionally biased region" description="Polar residues" evidence="1">
    <location>
        <begin position="75"/>
        <end position="85"/>
    </location>
</feature>
<accession>G0TVM2</accession>
<protein>
    <submittedName>
        <fullName evidence="3">Uncharacterized protein</fullName>
    </submittedName>
</protein>
<evidence type="ECO:0000313" key="3">
    <source>
        <dbReference type="EMBL" id="CCC47988.1"/>
    </source>
</evidence>
<keyword evidence="2" id="KW-0472">Membrane</keyword>
<proteinExistence type="predicted"/>
<feature type="compositionally biased region" description="Low complexity" evidence="1">
    <location>
        <begin position="49"/>
        <end position="58"/>
    </location>
</feature>
<dbReference type="VEuPathDB" id="TriTrypDB:TvY486_0501960"/>
<dbReference type="AlphaFoldDB" id="G0TVM2"/>
<evidence type="ECO:0000256" key="2">
    <source>
        <dbReference type="SAM" id="Phobius"/>
    </source>
</evidence>
<organism evidence="3">
    <name type="scientific">Trypanosoma vivax (strain Y486)</name>
    <dbReference type="NCBI Taxonomy" id="1055687"/>
    <lineage>
        <taxon>Eukaryota</taxon>
        <taxon>Discoba</taxon>
        <taxon>Euglenozoa</taxon>
        <taxon>Kinetoplastea</taxon>
        <taxon>Metakinetoplastina</taxon>
        <taxon>Trypanosomatida</taxon>
        <taxon>Trypanosomatidae</taxon>
        <taxon>Trypanosoma</taxon>
        <taxon>Duttonella</taxon>
    </lineage>
</organism>